<dbReference type="GO" id="GO:0006508">
    <property type="term" value="P:proteolysis"/>
    <property type="evidence" value="ECO:0007669"/>
    <property type="project" value="UniProtKB-KW"/>
</dbReference>
<comment type="similarity">
    <text evidence="9">Belongs to the peptidase M15D family.</text>
</comment>
<evidence type="ECO:0000256" key="3">
    <source>
        <dbReference type="ARBA" id="ARBA00022723"/>
    </source>
</evidence>
<evidence type="ECO:0000256" key="8">
    <source>
        <dbReference type="ARBA" id="ARBA00023316"/>
    </source>
</evidence>
<comment type="function">
    <text evidence="9">Catalyzes hydrolysis of the D-alanyl-D-alanine dipeptide.</text>
</comment>
<keyword evidence="10" id="KW-0732">Signal</keyword>
<feature type="binding site" evidence="9">
    <location>
        <position position="227"/>
    </location>
    <ligand>
        <name>Zn(2+)</name>
        <dbReference type="ChEBI" id="CHEBI:29105"/>
        <note>catalytic</note>
    </ligand>
</feature>
<dbReference type="PANTHER" id="PTHR43126">
    <property type="entry name" value="D-ALANYL-D-ALANINE DIPEPTIDASE"/>
    <property type="match status" value="1"/>
</dbReference>
<dbReference type="Proteomes" id="UP000179797">
    <property type="component" value="Unassembled WGS sequence"/>
</dbReference>
<dbReference type="STRING" id="915059.NH26_00905"/>
<accession>A0A1S1YVG1</accession>
<dbReference type="GO" id="GO:0160237">
    <property type="term" value="F:D-Ala-D-Ala dipeptidase activity"/>
    <property type="evidence" value="ECO:0007669"/>
    <property type="project" value="UniProtKB-EC"/>
</dbReference>
<keyword evidence="7 9" id="KW-0482">Metalloprotease</keyword>
<feature type="binding site" evidence="9">
    <location>
        <position position="160"/>
    </location>
    <ligand>
        <name>Zn(2+)</name>
        <dbReference type="ChEBI" id="CHEBI:29105"/>
        <note>catalytic</note>
    </ligand>
</feature>
<comment type="catalytic activity">
    <reaction evidence="1 9">
        <text>D-alanyl-D-alanine + H2O = 2 D-alanine</text>
        <dbReference type="Rhea" id="RHEA:20661"/>
        <dbReference type="ChEBI" id="CHEBI:15377"/>
        <dbReference type="ChEBI" id="CHEBI:57416"/>
        <dbReference type="ChEBI" id="CHEBI:57822"/>
        <dbReference type="EC" id="3.4.13.22"/>
    </reaction>
</comment>
<comment type="cofactor">
    <cofactor evidence="9">
        <name>Zn(2+)</name>
        <dbReference type="ChEBI" id="CHEBI:29105"/>
    </cofactor>
    <text evidence="9">Binds 1 zinc ion per subunit.</text>
</comment>
<dbReference type="RefSeq" id="WP_052432060.1">
    <property type="nucleotide sequence ID" value="NZ_JRYR02000001.1"/>
</dbReference>
<dbReference type="EC" id="3.4.13.22" evidence="9"/>
<feature type="active site" description="Proton donor/acceptor" evidence="9">
    <location>
        <position position="224"/>
    </location>
</feature>
<organism evidence="11 12">
    <name type="scientific">Flammeovirga pacifica</name>
    <dbReference type="NCBI Taxonomy" id="915059"/>
    <lineage>
        <taxon>Bacteria</taxon>
        <taxon>Pseudomonadati</taxon>
        <taxon>Bacteroidota</taxon>
        <taxon>Cytophagia</taxon>
        <taxon>Cytophagales</taxon>
        <taxon>Flammeovirgaceae</taxon>
        <taxon>Flammeovirga</taxon>
    </lineage>
</organism>
<evidence type="ECO:0000256" key="7">
    <source>
        <dbReference type="ARBA" id="ARBA00023049"/>
    </source>
</evidence>
<dbReference type="PANTHER" id="PTHR43126:SF1">
    <property type="entry name" value="D-ALANYL-D-ALANINE DIPEPTIDASE"/>
    <property type="match status" value="1"/>
</dbReference>
<evidence type="ECO:0000256" key="4">
    <source>
        <dbReference type="ARBA" id="ARBA00022801"/>
    </source>
</evidence>
<dbReference type="GO" id="GO:0071555">
    <property type="term" value="P:cell wall organization"/>
    <property type="evidence" value="ECO:0007669"/>
    <property type="project" value="UniProtKB-KW"/>
</dbReference>
<evidence type="ECO:0000256" key="2">
    <source>
        <dbReference type="ARBA" id="ARBA00022670"/>
    </source>
</evidence>
<reference evidence="11 12" key="1">
    <citation type="journal article" date="2012" name="Int. J. Syst. Evol. Microbiol.">
        <title>Flammeovirga pacifica sp. nov., isolated from deep-sea sediment.</title>
        <authorList>
            <person name="Xu H."/>
            <person name="Fu Y."/>
            <person name="Yang N."/>
            <person name="Ding Z."/>
            <person name="Lai Q."/>
            <person name="Zeng R."/>
        </authorList>
    </citation>
    <scope>NUCLEOTIDE SEQUENCE [LARGE SCALE GENOMIC DNA]</scope>
    <source>
        <strain evidence="12">DSM 24597 / LMG 26175 / WPAGA1</strain>
    </source>
</reference>
<evidence type="ECO:0000256" key="1">
    <source>
        <dbReference type="ARBA" id="ARBA00001362"/>
    </source>
</evidence>
<dbReference type="OrthoDB" id="9801430at2"/>
<dbReference type="PROSITE" id="PS51257">
    <property type="entry name" value="PROKAR_LIPOPROTEIN"/>
    <property type="match status" value="1"/>
</dbReference>
<dbReference type="GO" id="GO:0008270">
    <property type="term" value="F:zinc ion binding"/>
    <property type="evidence" value="ECO:0007669"/>
    <property type="project" value="UniProtKB-UniRule"/>
</dbReference>
<dbReference type="HAMAP" id="MF_01924">
    <property type="entry name" value="A_A_dipeptidase"/>
    <property type="match status" value="1"/>
</dbReference>
<keyword evidence="3 9" id="KW-0479">Metal-binding</keyword>
<dbReference type="Gene3D" id="3.30.1380.10">
    <property type="match status" value="1"/>
</dbReference>
<protein>
    <recommendedName>
        <fullName evidence="9">D-alanyl-D-alanine dipeptidase</fullName>
        <shortName evidence="9">D-Ala-D-Ala dipeptidase</shortName>
        <ecNumber evidence="9">3.4.13.22</ecNumber>
    </recommendedName>
</protein>
<evidence type="ECO:0000256" key="10">
    <source>
        <dbReference type="SAM" id="SignalP"/>
    </source>
</evidence>
<dbReference type="InterPro" id="IPR009045">
    <property type="entry name" value="Zn_M74/Hedgehog-like"/>
</dbReference>
<dbReference type="GO" id="GO:0008237">
    <property type="term" value="F:metallopeptidase activity"/>
    <property type="evidence" value="ECO:0007669"/>
    <property type="project" value="UniProtKB-KW"/>
</dbReference>
<evidence type="ECO:0000256" key="6">
    <source>
        <dbReference type="ARBA" id="ARBA00022997"/>
    </source>
</evidence>
<keyword evidence="5 9" id="KW-0862">Zinc</keyword>
<dbReference type="CDD" id="cd14840">
    <property type="entry name" value="D-Ala-D-Ala_dipeptidase_Aad"/>
    <property type="match status" value="1"/>
</dbReference>
<name>A0A1S1YVG1_FLAPC</name>
<dbReference type="EMBL" id="JRYR02000001">
    <property type="protein sequence ID" value="OHX65009.1"/>
    <property type="molecule type" value="Genomic_DNA"/>
</dbReference>
<keyword evidence="6 9" id="KW-0224">Dipeptidase</keyword>
<evidence type="ECO:0000256" key="9">
    <source>
        <dbReference type="HAMAP-Rule" id="MF_01924"/>
    </source>
</evidence>
<gene>
    <name evidence="11" type="ORF">NH26_00905</name>
</gene>
<dbReference type="SUPFAM" id="SSF55166">
    <property type="entry name" value="Hedgehog/DD-peptidase"/>
    <property type="match status" value="1"/>
</dbReference>
<dbReference type="AlphaFoldDB" id="A0A1S1YVG1"/>
<feature type="chain" id="PRO_5010273107" description="D-alanyl-D-alanine dipeptidase" evidence="10">
    <location>
        <begin position="19"/>
        <end position="247"/>
    </location>
</feature>
<comment type="caution">
    <text evidence="11">The sequence shown here is derived from an EMBL/GenBank/DDBJ whole genome shotgun (WGS) entry which is preliminary data.</text>
</comment>
<feature type="binding site" evidence="9">
    <location>
        <position position="167"/>
    </location>
    <ligand>
        <name>Zn(2+)</name>
        <dbReference type="ChEBI" id="CHEBI:29105"/>
        <note>catalytic</note>
    </ligand>
</feature>
<keyword evidence="8" id="KW-0961">Cell wall biogenesis/degradation</keyword>
<keyword evidence="4 9" id="KW-0378">Hydrolase</keyword>
<dbReference type="Pfam" id="PF01427">
    <property type="entry name" value="Peptidase_M15"/>
    <property type="match status" value="1"/>
</dbReference>
<evidence type="ECO:0000313" key="11">
    <source>
        <dbReference type="EMBL" id="OHX65009.1"/>
    </source>
</evidence>
<keyword evidence="12" id="KW-1185">Reference proteome</keyword>
<keyword evidence="2 9" id="KW-0645">Protease</keyword>
<evidence type="ECO:0000256" key="5">
    <source>
        <dbReference type="ARBA" id="ARBA00022833"/>
    </source>
</evidence>
<sequence>MIKLPIFILLTLSLISCIDTTPPTHLITTSCDTILSNNSIDRKINQMISQNIKQRNYWKSIETLPDSAFVDLSQLDSMFILDIRYATTNNFTKTILYDCPKALLRKSVALQLVKVQQELVKQGYRIKIFDAYRPLSTQWRMWKAYPDRRYVADPRVGSWHNKGLAIDLTLCTIKGKQLDMGTHYDYFGKEAWPSYQKLSKQVLLNRKLLANTMLKYGFGPTSTEWWHYSYRGVHFKVSDFPFDCQKN</sequence>
<proteinExistence type="inferred from homology"/>
<feature type="site" description="Transition state stabilizer" evidence="9">
    <location>
        <position position="133"/>
    </location>
</feature>
<feature type="signal peptide" evidence="10">
    <location>
        <begin position="1"/>
        <end position="18"/>
    </location>
</feature>
<evidence type="ECO:0000313" key="12">
    <source>
        <dbReference type="Proteomes" id="UP000179797"/>
    </source>
</evidence>
<dbReference type="InterPro" id="IPR000755">
    <property type="entry name" value="A_A_dipeptidase"/>
</dbReference>